<sequence>MQVLTTTCPYCKQSVDSSIEHLDGPVVCPKCMKPFEMEMPTAVVTSVQEIGETTADRQPLAAEPEERILAKVHPAVFRTRILSSLVLGLAFLAAVVFMVLSVTGMAIAGYSFDDTKMLGPASILTWACAVTLVVAAGFIGYWMLMSRFTTLTVTDDRTIFQRGIISRETSEVQHDDVRNIQLDQTFIQRLLNVGDIGISSSGQDDLEVVAKQLPHPKRLIELIRENQE</sequence>
<protein>
    <submittedName>
        <fullName evidence="3">Bacterial membrane flanked domain protein</fullName>
    </submittedName>
</protein>
<feature type="domain" description="YdbS-like PH" evidence="2">
    <location>
        <begin position="147"/>
        <end position="222"/>
    </location>
</feature>
<dbReference type="KEGG" id="rlc:K227x_14500"/>
<dbReference type="Pfam" id="PF03703">
    <property type="entry name" value="bPH_2"/>
    <property type="match status" value="1"/>
</dbReference>
<dbReference type="InterPro" id="IPR005182">
    <property type="entry name" value="YdbS-like_PH"/>
</dbReference>
<accession>A0A517N7I1</accession>
<dbReference type="PANTHER" id="PTHR37938:SF1">
    <property type="entry name" value="BLL0215 PROTEIN"/>
    <property type="match status" value="1"/>
</dbReference>
<keyword evidence="1" id="KW-0812">Transmembrane</keyword>
<feature type="transmembrane region" description="Helical" evidence="1">
    <location>
        <begin position="123"/>
        <end position="144"/>
    </location>
</feature>
<keyword evidence="1" id="KW-0472">Membrane</keyword>
<dbReference type="AlphaFoldDB" id="A0A517N7I1"/>
<evidence type="ECO:0000259" key="2">
    <source>
        <dbReference type="Pfam" id="PF03703"/>
    </source>
</evidence>
<reference evidence="3 4" key="1">
    <citation type="submission" date="2019-02" db="EMBL/GenBank/DDBJ databases">
        <title>Deep-cultivation of Planctomycetes and their phenomic and genomic characterization uncovers novel biology.</title>
        <authorList>
            <person name="Wiegand S."/>
            <person name="Jogler M."/>
            <person name="Boedeker C."/>
            <person name="Pinto D."/>
            <person name="Vollmers J."/>
            <person name="Rivas-Marin E."/>
            <person name="Kohn T."/>
            <person name="Peeters S.H."/>
            <person name="Heuer A."/>
            <person name="Rast P."/>
            <person name="Oberbeckmann S."/>
            <person name="Bunk B."/>
            <person name="Jeske O."/>
            <person name="Meyerdierks A."/>
            <person name="Storesund J.E."/>
            <person name="Kallscheuer N."/>
            <person name="Luecker S."/>
            <person name="Lage O.M."/>
            <person name="Pohl T."/>
            <person name="Merkel B.J."/>
            <person name="Hornburger P."/>
            <person name="Mueller R.-W."/>
            <person name="Bruemmer F."/>
            <person name="Labrenz M."/>
            <person name="Spormann A.M."/>
            <person name="Op den Camp H."/>
            <person name="Overmann J."/>
            <person name="Amann R."/>
            <person name="Jetten M.S.M."/>
            <person name="Mascher T."/>
            <person name="Medema M.H."/>
            <person name="Devos D.P."/>
            <person name="Kaster A.-K."/>
            <person name="Ovreas L."/>
            <person name="Rohde M."/>
            <person name="Galperin M.Y."/>
            <person name="Jogler C."/>
        </authorList>
    </citation>
    <scope>NUCLEOTIDE SEQUENCE [LARGE SCALE GENOMIC DNA]</scope>
    <source>
        <strain evidence="3 4">K22_7</strain>
    </source>
</reference>
<proteinExistence type="predicted"/>
<keyword evidence="1" id="KW-1133">Transmembrane helix</keyword>
<dbReference type="Proteomes" id="UP000318538">
    <property type="component" value="Chromosome"/>
</dbReference>
<name>A0A517N7I1_9BACT</name>
<dbReference type="OrthoDB" id="288063at2"/>
<evidence type="ECO:0000256" key="1">
    <source>
        <dbReference type="SAM" id="Phobius"/>
    </source>
</evidence>
<keyword evidence="4" id="KW-1185">Reference proteome</keyword>
<evidence type="ECO:0000313" key="4">
    <source>
        <dbReference type="Proteomes" id="UP000318538"/>
    </source>
</evidence>
<organism evidence="3 4">
    <name type="scientific">Rubripirellula lacrimiformis</name>
    <dbReference type="NCBI Taxonomy" id="1930273"/>
    <lineage>
        <taxon>Bacteria</taxon>
        <taxon>Pseudomonadati</taxon>
        <taxon>Planctomycetota</taxon>
        <taxon>Planctomycetia</taxon>
        <taxon>Pirellulales</taxon>
        <taxon>Pirellulaceae</taxon>
        <taxon>Rubripirellula</taxon>
    </lineage>
</organism>
<dbReference type="PANTHER" id="PTHR37938">
    <property type="entry name" value="BLL0215 PROTEIN"/>
    <property type="match status" value="1"/>
</dbReference>
<evidence type="ECO:0000313" key="3">
    <source>
        <dbReference type="EMBL" id="QDT03070.1"/>
    </source>
</evidence>
<feature type="transmembrane region" description="Helical" evidence="1">
    <location>
        <begin position="85"/>
        <end position="111"/>
    </location>
</feature>
<gene>
    <name evidence="3" type="ORF">K227x_14500</name>
</gene>
<dbReference type="EMBL" id="CP036525">
    <property type="protein sequence ID" value="QDT03070.1"/>
    <property type="molecule type" value="Genomic_DNA"/>
</dbReference>